<evidence type="ECO:0000313" key="11">
    <source>
        <dbReference type="Proteomes" id="UP001273768"/>
    </source>
</evidence>
<keyword evidence="7 9" id="KW-1133">Transmembrane helix</keyword>
<dbReference type="PANTHER" id="PTHR11101">
    <property type="entry name" value="PHOSPHATE TRANSPORTER"/>
    <property type="match status" value="1"/>
</dbReference>
<feature type="transmembrane region" description="Helical" evidence="9">
    <location>
        <begin position="167"/>
        <end position="186"/>
    </location>
</feature>
<feature type="transmembrane region" description="Helical" evidence="9">
    <location>
        <begin position="136"/>
        <end position="155"/>
    </location>
</feature>
<evidence type="ECO:0000313" key="10">
    <source>
        <dbReference type="EMBL" id="MDV4343586.1"/>
    </source>
</evidence>
<feature type="transmembrane region" description="Helical" evidence="9">
    <location>
        <begin position="319"/>
        <end position="345"/>
    </location>
</feature>
<evidence type="ECO:0000256" key="5">
    <source>
        <dbReference type="ARBA" id="ARBA00022592"/>
    </source>
</evidence>
<proteinExistence type="inferred from homology"/>
<evidence type="ECO:0000256" key="1">
    <source>
        <dbReference type="ARBA" id="ARBA00001981"/>
    </source>
</evidence>
<sequence length="395" mass="40586">MDPIIILGILLALLFNFANGLNDAANSIATIIATKALTPLQAVLLAGVFNLLGPLLFTTAIAATIGRGIVDPGSLTPILILMGMAGAVLWVLATSFFGIPVSSSHALIGGLLGAGIAAAGTGAILWPSLVVIEQTVIYGFIGAILGAVITGAVAYRRGDFKPWNLLLGGLIGVTVAIPLAIATGFLKISGILAVVIFIVISPTLGFLSAFALGTVVTWIFRNHPPRRLSRMFKNLQIFSGSLQAIGHGSNDAQNAMGIITAMLLAGGLITEFSVPLWVILTSSFAISLGTLLGGWRVIDKMANRITRIRPYQGFAASTAAGSVLSLMTAFGVPVSTTHAATGAIMGVGTTRGYSAVKWGVVREILVAWILTIPAAAVVAGGCYLAARALIGGGFE</sequence>
<dbReference type="Proteomes" id="UP001273768">
    <property type="component" value="Unassembled WGS sequence"/>
</dbReference>
<feature type="transmembrane region" description="Helical" evidence="9">
    <location>
        <begin position="44"/>
        <end position="66"/>
    </location>
</feature>
<keyword evidence="5 9" id="KW-0592">Phosphate transport</keyword>
<evidence type="ECO:0000256" key="4">
    <source>
        <dbReference type="ARBA" id="ARBA00022448"/>
    </source>
</evidence>
<feature type="transmembrane region" description="Helical" evidence="9">
    <location>
        <begin position="193"/>
        <end position="220"/>
    </location>
</feature>
<accession>A0ABU3Z443</accession>
<evidence type="ECO:0000256" key="3">
    <source>
        <dbReference type="ARBA" id="ARBA00009916"/>
    </source>
</evidence>
<comment type="similarity">
    <text evidence="3 9">Belongs to the inorganic phosphate transporter (PiT) (TC 2.A.20) family.</text>
</comment>
<dbReference type="EMBL" id="JABFFQ010000008">
    <property type="protein sequence ID" value="MDV4343586.1"/>
    <property type="molecule type" value="Genomic_DNA"/>
</dbReference>
<organism evidence="10 11">
    <name type="scientific">Methanoculleus nereidis</name>
    <dbReference type="NCBI Taxonomy" id="2735141"/>
    <lineage>
        <taxon>Archaea</taxon>
        <taxon>Methanobacteriati</taxon>
        <taxon>Methanobacteriota</taxon>
        <taxon>Stenosarchaea group</taxon>
        <taxon>Methanomicrobia</taxon>
        <taxon>Methanomicrobiales</taxon>
        <taxon>Methanomicrobiaceae</taxon>
        <taxon>Methanoculleus</taxon>
    </lineage>
</organism>
<comment type="function">
    <text evidence="1">Potential transporter for phosphate.</text>
</comment>
<keyword evidence="4 9" id="KW-0813">Transport</keyword>
<dbReference type="Pfam" id="PF01384">
    <property type="entry name" value="PHO4"/>
    <property type="match status" value="2"/>
</dbReference>
<feature type="transmembrane region" description="Helical" evidence="9">
    <location>
        <begin position="78"/>
        <end position="99"/>
    </location>
</feature>
<evidence type="ECO:0000256" key="6">
    <source>
        <dbReference type="ARBA" id="ARBA00022692"/>
    </source>
</evidence>
<comment type="caution">
    <text evidence="10">The sequence shown here is derived from an EMBL/GenBank/DDBJ whole genome shotgun (WGS) entry which is preliminary data.</text>
</comment>
<evidence type="ECO:0000256" key="2">
    <source>
        <dbReference type="ARBA" id="ARBA00004141"/>
    </source>
</evidence>
<keyword evidence="8 9" id="KW-0472">Membrane</keyword>
<dbReference type="PANTHER" id="PTHR11101:SF80">
    <property type="entry name" value="PHOSPHATE TRANSPORTER"/>
    <property type="match status" value="1"/>
</dbReference>
<feature type="transmembrane region" description="Helical" evidence="9">
    <location>
        <begin position="365"/>
        <end position="386"/>
    </location>
</feature>
<evidence type="ECO:0000256" key="9">
    <source>
        <dbReference type="RuleBase" id="RU363058"/>
    </source>
</evidence>
<keyword evidence="11" id="KW-1185">Reference proteome</keyword>
<comment type="subcellular location">
    <subcellularLocation>
        <location evidence="2 9">Membrane</location>
        <topology evidence="2 9">Multi-pass membrane protein</topology>
    </subcellularLocation>
</comment>
<feature type="transmembrane region" description="Helical" evidence="9">
    <location>
        <begin position="276"/>
        <end position="298"/>
    </location>
</feature>
<gene>
    <name evidence="10" type="ORF">HL657_10485</name>
</gene>
<keyword evidence="6 9" id="KW-0812">Transmembrane</keyword>
<name>A0ABU3Z443_9EURY</name>
<dbReference type="RefSeq" id="WP_317296762.1">
    <property type="nucleotide sequence ID" value="NZ_JABFFQ010000008.1"/>
</dbReference>
<dbReference type="InterPro" id="IPR001204">
    <property type="entry name" value="Phos_transporter"/>
</dbReference>
<evidence type="ECO:0000256" key="8">
    <source>
        <dbReference type="ARBA" id="ARBA00023136"/>
    </source>
</evidence>
<reference evidence="10 11" key="1">
    <citation type="submission" date="2020-05" db="EMBL/GenBank/DDBJ databases">
        <title>Isolation and characterization of methanoarchaea from a cold seep at offshore SW Taiwan.</title>
        <authorList>
            <person name="Chen Y.-W."/>
            <person name="Chen S.-C."/>
            <person name="Lai M.-C."/>
        </authorList>
    </citation>
    <scope>NUCLEOTIDE SEQUENCE [LARGE SCALE GENOMIC DNA]</scope>
    <source>
        <strain evidence="10 11">YWC-01</strain>
    </source>
</reference>
<evidence type="ECO:0000256" key="7">
    <source>
        <dbReference type="ARBA" id="ARBA00022989"/>
    </source>
</evidence>
<protein>
    <recommendedName>
        <fullName evidence="9">Phosphate transporter</fullName>
    </recommendedName>
</protein>
<feature type="transmembrane region" description="Helical" evidence="9">
    <location>
        <begin position="105"/>
        <end position="129"/>
    </location>
</feature>